<feature type="compositionally biased region" description="Basic and acidic residues" evidence="3">
    <location>
        <begin position="227"/>
        <end position="244"/>
    </location>
</feature>
<feature type="compositionally biased region" description="Basic residues" evidence="3">
    <location>
        <begin position="1"/>
        <end position="13"/>
    </location>
</feature>
<dbReference type="STRING" id="35608.A0A2U1PLN7"/>
<accession>A0A2U1PLN7</accession>
<feature type="compositionally biased region" description="Polar residues" evidence="3">
    <location>
        <begin position="804"/>
        <end position="815"/>
    </location>
</feature>
<feature type="compositionally biased region" description="Polar residues" evidence="3">
    <location>
        <begin position="918"/>
        <end position="939"/>
    </location>
</feature>
<dbReference type="OrthoDB" id="21449at2759"/>
<protein>
    <submittedName>
        <fullName evidence="5">DNA-binding bromodomain-containing protein</fullName>
    </submittedName>
</protein>
<keyword evidence="5" id="KW-0238">DNA-binding</keyword>
<feature type="region of interest" description="Disordered" evidence="3">
    <location>
        <begin position="558"/>
        <end position="581"/>
    </location>
</feature>
<feature type="region of interest" description="Disordered" evidence="3">
    <location>
        <begin position="258"/>
        <end position="326"/>
    </location>
</feature>
<feature type="region of interest" description="Disordered" evidence="3">
    <location>
        <begin position="896"/>
        <end position="945"/>
    </location>
</feature>
<dbReference type="PROSITE" id="PS00633">
    <property type="entry name" value="BROMODOMAIN_1"/>
    <property type="match status" value="1"/>
</dbReference>
<evidence type="ECO:0000256" key="1">
    <source>
        <dbReference type="ARBA" id="ARBA00023117"/>
    </source>
</evidence>
<feature type="compositionally biased region" description="Polar residues" evidence="3">
    <location>
        <begin position="899"/>
        <end position="910"/>
    </location>
</feature>
<keyword evidence="6" id="KW-1185">Reference proteome</keyword>
<evidence type="ECO:0000313" key="6">
    <source>
        <dbReference type="Proteomes" id="UP000245207"/>
    </source>
</evidence>
<dbReference type="PROSITE" id="PS50014">
    <property type="entry name" value="BROMODOMAIN_2"/>
    <property type="match status" value="1"/>
</dbReference>
<dbReference type="PRINTS" id="PR00503">
    <property type="entry name" value="BROMODOMAIN"/>
</dbReference>
<dbReference type="Gene3D" id="1.20.920.10">
    <property type="entry name" value="Bromodomain-like"/>
    <property type="match status" value="1"/>
</dbReference>
<feature type="region of interest" description="Disordered" evidence="3">
    <location>
        <begin position="465"/>
        <end position="502"/>
    </location>
</feature>
<feature type="compositionally biased region" description="Polar residues" evidence="3">
    <location>
        <begin position="760"/>
        <end position="769"/>
    </location>
</feature>
<comment type="caution">
    <text evidence="5">The sequence shown here is derived from an EMBL/GenBank/DDBJ whole genome shotgun (WGS) entry which is preliminary data.</text>
</comment>
<dbReference type="SUPFAM" id="SSF47370">
    <property type="entry name" value="Bromodomain"/>
    <property type="match status" value="1"/>
</dbReference>
<dbReference type="Pfam" id="PF00439">
    <property type="entry name" value="Bromodomain"/>
    <property type="match status" value="1"/>
</dbReference>
<organism evidence="5 6">
    <name type="scientific">Artemisia annua</name>
    <name type="common">Sweet wormwood</name>
    <dbReference type="NCBI Taxonomy" id="35608"/>
    <lineage>
        <taxon>Eukaryota</taxon>
        <taxon>Viridiplantae</taxon>
        <taxon>Streptophyta</taxon>
        <taxon>Embryophyta</taxon>
        <taxon>Tracheophyta</taxon>
        <taxon>Spermatophyta</taxon>
        <taxon>Magnoliopsida</taxon>
        <taxon>eudicotyledons</taxon>
        <taxon>Gunneridae</taxon>
        <taxon>Pentapetalae</taxon>
        <taxon>asterids</taxon>
        <taxon>campanulids</taxon>
        <taxon>Asterales</taxon>
        <taxon>Asteraceae</taxon>
        <taxon>Asteroideae</taxon>
        <taxon>Anthemideae</taxon>
        <taxon>Artemisiinae</taxon>
        <taxon>Artemisia</taxon>
    </lineage>
</organism>
<evidence type="ECO:0000259" key="4">
    <source>
        <dbReference type="PROSITE" id="PS50014"/>
    </source>
</evidence>
<sequence length="945" mass="105401">MVHQIVKKKRRGRPPLNTTDRTSPSPAVDRRSSGRRRRNVRYNFDIDDYVDDDEFVVDDEFVIHDDVITRKDNHHHHHGMESDGPKEMERMPDKKTLEFILDKLQKKDIYGVYARPVDPEELPDYYDVIKRPMDFATVRRKLAKGSYLTLKEFESDVLLICSNAMQYNAPDTIYYKQASSIQEQAKLRFQRLRTNVDRSEIEPKSEQRTLPSFSLPKKQLKKSVSLNERKPDPKPEPEPEPERFCAETLSVANVRTEEFPNGSPAETPVRHNSPARENSGEMPVNESSSLGDNNLDKDQELLPVPTPKVDLEGAQGKGVMPKLGRKPSINEEDRRATYNISVQPATDSDSVLSTFEGESKQFIPVGLHADLAYARSLARFAATLGSVAWKVASQTIEQALPEGVKYGRGWVGEYEPLPTIPENRILKVPNFLALFNVPSDVEDSEKGSRFTAPNNHKATKIPVDGKEINGGFNPGISVRRESPREASKNLTPGPPFLSSFHANPSFSGSNVLHQNSTQMELNRPPPTHVSAADFVAKRPVSSPSDILSLRPSKPVGNLASLPSFNHPNSNKGNPTAVGLDSNRMAPTINSFPYGQEVRPVAVNQTTVGLDSNRMAPRINSFPYRQEVGPVAVNPTTVGLDSNRMAPTTNGLPYRQDVRPVNPTAVGLDSNRMAPATNGLPYRQEVRPVAVNPNTVGLDSNRMAPAINNFPYRQEVRPVAVNRDGIKKVQMDNNMTRQQEQQHGLSDPVQMMKMLAEKAQHQQQQNNSNDFGFGSNRDDSSNVALTAAQAWMSLGGTGGFLKPPQTENPNPHKQISSDYNMARDRQQPQVSRFRGEFPVPGVHYQQPVHGFVPQPVRTVNEAQAQVHLQNRNNVGFPQLMTTDLSRFQAQSNWRGVPPQMQLQSRPNQQDSRPPDLNIGYQSLGSPVKQSTGMMVDSQQPDLALQL</sequence>
<feature type="region of interest" description="Disordered" evidence="3">
    <location>
        <begin position="795"/>
        <end position="815"/>
    </location>
</feature>
<dbReference type="InterPro" id="IPR001487">
    <property type="entry name" value="Bromodomain"/>
</dbReference>
<name>A0A2U1PLN7_ARTAN</name>
<feature type="region of interest" description="Disordered" evidence="3">
    <location>
        <begin position="632"/>
        <end position="654"/>
    </location>
</feature>
<dbReference type="PANTHER" id="PTHR22881">
    <property type="entry name" value="BROMODOMAIN CONTAINING PROTEIN"/>
    <property type="match status" value="1"/>
</dbReference>
<feature type="domain" description="Bromo" evidence="4">
    <location>
        <begin position="105"/>
        <end position="175"/>
    </location>
</feature>
<feature type="region of interest" description="Disordered" evidence="3">
    <location>
        <begin position="757"/>
        <end position="779"/>
    </location>
</feature>
<dbReference type="PANTHER" id="PTHR22881:SF42">
    <property type="entry name" value="DNA-BINDING BROMODOMAIN-CONTAINING PROTEIN"/>
    <property type="match status" value="1"/>
</dbReference>
<feature type="compositionally biased region" description="Polar residues" evidence="3">
    <location>
        <begin position="560"/>
        <end position="573"/>
    </location>
</feature>
<gene>
    <name evidence="5" type="ORF">CTI12_AA136970</name>
</gene>
<proteinExistence type="predicted"/>
<evidence type="ECO:0000313" key="5">
    <source>
        <dbReference type="EMBL" id="PWA86674.1"/>
    </source>
</evidence>
<feature type="compositionally biased region" description="Basic and acidic residues" evidence="3">
    <location>
        <begin position="478"/>
        <end position="487"/>
    </location>
</feature>
<feature type="region of interest" description="Disordered" evidence="3">
    <location>
        <begin position="198"/>
        <end position="244"/>
    </location>
</feature>
<dbReference type="SMART" id="SM00297">
    <property type="entry name" value="BROMO"/>
    <property type="match status" value="1"/>
</dbReference>
<dbReference type="InterPro" id="IPR036427">
    <property type="entry name" value="Bromodomain-like_sf"/>
</dbReference>
<evidence type="ECO:0000256" key="2">
    <source>
        <dbReference type="PROSITE-ProRule" id="PRU00035"/>
    </source>
</evidence>
<evidence type="ECO:0000256" key="3">
    <source>
        <dbReference type="SAM" id="MobiDB-lite"/>
    </source>
</evidence>
<feature type="compositionally biased region" description="Polar residues" evidence="3">
    <location>
        <begin position="633"/>
        <end position="650"/>
    </location>
</feature>
<dbReference type="AlphaFoldDB" id="A0A2U1PLN7"/>
<keyword evidence="1 2" id="KW-0103">Bromodomain</keyword>
<feature type="region of interest" description="Disordered" evidence="3">
    <location>
        <begin position="1"/>
        <end position="35"/>
    </location>
</feature>
<feature type="compositionally biased region" description="Polar residues" evidence="3">
    <location>
        <begin position="16"/>
        <end position="25"/>
    </location>
</feature>
<feature type="compositionally biased region" description="Basic and acidic residues" evidence="3">
    <location>
        <begin position="198"/>
        <end position="207"/>
    </location>
</feature>
<dbReference type="EMBL" id="PKPP01000994">
    <property type="protein sequence ID" value="PWA86674.1"/>
    <property type="molecule type" value="Genomic_DNA"/>
</dbReference>
<dbReference type="InterPro" id="IPR051831">
    <property type="entry name" value="Bromodomain_contain_prot"/>
</dbReference>
<dbReference type="CDD" id="cd04369">
    <property type="entry name" value="Bromodomain"/>
    <property type="match status" value="1"/>
</dbReference>
<dbReference type="GO" id="GO:0003677">
    <property type="term" value="F:DNA binding"/>
    <property type="evidence" value="ECO:0007669"/>
    <property type="project" value="UniProtKB-KW"/>
</dbReference>
<dbReference type="Proteomes" id="UP000245207">
    <property type="component" value="Unassembled WGS sequence"/>
</dbReference>
<reference evidence="5 6" key="1">
    <citation type="journal article" date="2018" name="Mol. Plant">
        <title>The genome of Artemisia annua provides insight into the evolution of Asteraceae family and artemisinin biosynthesis.</title>
        <authorList>
            <person name="Shen Q."/>
            <person name="Zhang L."/>
            <person name="Liao Z."/>
            <person name="Wang S."/>
            <person name="Yan T."/>
            <person name="Shi P."/>
            <person name="Liu M."/>
            <person name="Fu X."/>
            <person name="Pan Q."/>
            <person name="Wang Y."/>
            <person name="Lv Z."/>
            <person name="Lu X."/>
            <person name="Zhang F."/>
            <person name="Jiang W."/>
            <person name="Ma Y."/>
            <person name="Chen M."/>
            <person name="Hao X."/>
            <person name="Li L."/>
            <person name="Tang Y."/>
            <person name="Lv G."/>
            <person name="Zhou Y."/>
            <person name="Sun X."/>
            <person name="Brodelius P.E."/>
            <person name="Rose J.K.C."/>
            <person name="Tang K."/>
        </authorList>
    </citation>
    <scope>NUCLEOTIDE SEQUENCE [LARGE SCALE GENOMIC DNA]</scope>
    <source>
        <strain evidence="6">cv. Huhao1</strain>
        <tissue evidence="5">Leaf</tissue>
    </source>
</reference>
<dbReference type="InterPro" id="IPR018359">
    <property type="entry name" value="Bromodomain_CS"/>
</dbReference>